<dbReference type="AlphaFoldDB" id="A0A0R1WCS2"/>
<dbReference type="Proteomes" id="UP000050973">
    <property type="component" value="Unassembled WGS sequence"/>
</dbReference>
<keyword evidence="1" id="KW-1133">Transmembrane helix</keyword>
<protein>
    <recommendedName>
        <fullName evidence="4">Integral membrane protein</fullName>
    </recommendedName>
</protein>
<reference evidence="2 3" key="1">
    <citation type="journal article" date="2015" name="Genome Announc.">
        <title>Expanding the biotechnology potential of lactobacilli through comparative genomics of 213 strains and associated genera.</title>
        <authorList>
            <person name="Sun Z."/>
            <person name="Harris H.M."/>
            <person name="McCann A."/>
            <person name="Guo C."/>
            <person name="Argimon S."/>
            <person name="Zhang W."/>
            <person name="Yang X."/>
            <person name="Jeffery I.B."/>
            <person name="Cooney J.C."/>
            <person name="Kagawa T.F."/>
            <person name="Liu W."/>
            <person name="Song Y."/>
            <person name="Salvetti E."/>
            <person name="Wrobel A."/>
            <person name="Rasinkangas P."/>
            <person name="Parkhill J."/>
            <person name="Rea M.C."/>
            <person name="O'Sullivan O."/>
            <person name="Ritari J."/>
            <person name="Douillard F.P."/>
            <person name="Paul Ross R."/>
            <person name="Yang R."/>
            <person name="Briner A.E."/>
            <person name="Felis G.E."/>
            <person name="de Vos W.M."/>
            <person name="Barrangou R."/>
            <person name="Klaenhammer T.R."/>
            <person name="Caufield P.W."/>
            <person name="Cui Y."/>
            <person name="Zhang H."/>
            <person name="O'Toole P.W."/>
        </authorList>
    </citation>
    <scope>NUCLEOTIDE SEQUENCE [LARGE SCALE GENOMIC DNA]</scope>
    <source>
        <strain evidence="2 3">DSM 4864</strain>
    </source>
</reference>
<organism evidence="2 3">
    <name type="scientific">Limosilactobacillus oris DSM 4864</name>
    <dbReference type="NCBI Taxonomy" id="1423779"/>
    <lineage>
        <taxon>Bacteria</taxon>
        <taxon>Bacillati</taxon>
        <taxon>Bacillota</taxon>
        <taxon>Bacilli</taxon>
        <taxon>Lactobacillales</taxon>
        <taxon>Lactobacillaceae</taxon>
        <taxon>Limosilactobacillus</taxon>
    </lineage>
</organism>
<feature type="transmembrane region" description="Helical" evidence="1">
    <location>
        <begin position="6"/>
        <end position="25"/>
    </location>
</feature>
<evidence type="ECO:0000256" key="1">
    <source>
        <dbReference type="SAM" id="Phobius"/>
    </source>
</evidence>
<evidence type="ECO:0000313" key="3">
    <source>
        <dbReference type="Proteomes" id="UP000050973"/>
    </source>
</evidence>
<evidence type="ECO:0008006" key="4">
    <source>
        <dbReference type="Google" id="ProtNLM"/>
    </source>
</evidence>
<comment type="caution">
    <text evidence="2">The sequence shown here is derived from an EMBL/GenBank/DDBJ whole genome shotgun (WGS) entry which is preliminary data.</text>
</comment>
<gene>
    <name evidence="2" type="ORF">FC49_GL001751</name>
</gene>
<dbReference type="RefSeq" id="WP_003715985.1">
    <property type="nucleotide sequence ID" value="NZ_AZGE01000007.1"/>
</dbReference>
<sequence>MLLPILVTLFGLIALFEGVFFLTHLHKDFLILEPTRSPFVARQLKVWGIILTILGLITVGAAWTDNITFIVIMVVLGCILETQMAFAVTSEFRAKYH</sequence>
<keyword evidence="1" id="KW-0472">Membrane</keyword>
<feature type="transmembrane region" description="Helical" evidence="1">
    <location>
        <begin position="46"/>
        <end position="63"/>
    </location>
</feature>
<name>A0A0R1WCS2_9LACO</name>
<evidence type="ECO:0000313" key="2">
    <source>
        <dbReference type="EMBL" id="KRM15834.1"/>
    </source>
</evidence>
<feature type="transmembrane region" description="Helical" evidence="1">
    <location>
        <begin position="69"/>
        <end position="88"/>
    </location>
</feature>
<keyword evidence="1" id="KW-0812">Transmembrane</keyword>
<dbReference type="PATRIC" id="fig|1423779.3.peg.1815"/>
<dbReference type="EMBL" id="AZGE01000007">
    <property type="protein sequence ID" value="KRM15834.1"/>
    <property type="molecule type" value="Genomic_DNA"/>
</dbReference>
<proteinExistence type="predicted"/>
<accession>A0A0R1WCS2</accession>